<dbReference type="AlphaFoldDB" id="A0AAV4WWD8"/>
<evidence type="ECO:0000256" key="1">
    <source>
        <dbReference type="ARBA" id="ARBA00023054"/>
    </source>
</evidence>
<comment type="caution">
    <text evidence="4">The sequence shown here is derived from an EMBL/GenBank/DDBJ whole genome shotgun (WGS) entry which is preliminary data.</text>
</comment>
<proteinExistence type="predicted"/>
<gene>
    <name evidence="4" type="ORF">CDAR_257931</name>
</gene>
<dbReference type="Pfam" id="PF25398">
    <property type="entry name" value="CUX1_N"/>
    <property type="match status" value="1"/>
</dbReference>
<dbReference type="GO" id="GO:0000981">
    <property type="term" value="F:DNA-binding transcription factor activity, RNA polymerase II-specific"/>
    <property type="evidence" value="ECO:0007669"/>
    <property type="project" value="TreeGrafter"/>
</dbReference>
<dbReference type="PANTHER" id="PTHR14043">
    <property type="entry name" value="CCAAT DISPLACEMENT PROTEIN-RELATED"/>
    <property type="match status" value="1"/>
</dbReference>
<evidence type="ECO:0000256" key="2">
    <source>
        <dbReference type="SAM" id="MobiDB-lite"/>
    </source>
</evidence>
<dbReference type="PANTHER" id="PTHR14043:SF2">
    <property type="entry name" value="HOMEOBOX PROTEIN CUT"/>
    <property type="match status" value="1"/>
</dbReference>
<keyword evidence="1" id="KW-0175">Coiled coil</keyword>
<protein>
    <recommendedName>
        <fullName evidence="3">Cux N-terminal domain-containing protein</fullName>
    </recommendedName>
</protein>
<dbReference type="GO" id="GO:0000977">
    <property type="term" value="F:RNA polymerase II transcription regulatory region sequence-specific DNA binding"/>
    <property type="evidence" value="ECO:0007669"/>
    <property type="project" value="TreeGrafter"/>
</dbReference>
<evidence type="ECO:0000259" key="3">
    <source>
        <dbReference type="Pfam" id="PF25398"/>
    </source>
</evidence>
<feature type="domain" description="Cux N-terminal" evidence="3">
    <location>
        <begin position="5"/>
        <end position="46"/>
    </location>
</feature>
<sequence length="115" mass="13148">MAVSDIRKAVVPLLKSFQAEVDSLSKRSKAAEAAFLTIYRTFIELPVRANVFDWQFLGLNLFRSNQIERHNVKQRDRQQAADNQRSDNQRNRCGPQRPVTIAARSGRGGVSDRYQ</sequence>
<evidence type="ECO:0000313" key="5">
    <source>
        <dbReference type="Proteomes" id="UP001054837"/>
    </source>
</evidence>
<keyword evidence="5" id="KW-1185">Reference proteome</keyword>
<dbReference type="EMBL" id="BPLQ01015232">
    <property type="protein sequence ID" value="GIY86603.1"/>
    <property type="molecule type" value="Genomic_DNA"/>
</dbReference>
<evidence type="ECO:0000313" key="4">
    <source>
        <dbReference type="EMBL" id="GIY86603.1"/>
    </source>
</evidence>
<reference evidence="4 5" key="1">
    <citation type="submission" date="2021-06" db="EMBL/GenBank/DDBJ databases">
        <title>Caerostris darwini draft genome.</title>
        <authorList>
            <person name="Kono N."/>
            <person name="Arakawa K."/>
        </authorList>
    </citation>
    <scope>NUCLEOTIDE SEQUENCE [LARGE SCALE GENOMIC DNA]</scope>
</reference>
<name>A0AAV4WWD8_9ARAC</name>
<accession>A0AAV4WWD8</accession>
<dbReference type="Proteomes" id="UP001054837">
    <property type="component" value="Unassembled WGS sequence"/>
</dbReference>
<organism evidence="4 5">
    <name type="scientific">Caerostris darwini</name>
    <dbReference type="NCBI Taxonomy" id="1538125"/>
    <lineage>
        <taxon>Eukaryota</taxon>
        <taxon>Metazoa</taxon>
        <taxon>Ecdysozoa</taxon>
        <taxon>Arthropoda</taxon>
        <taxon>Chelicerata</taxon>
        <taxon>Arachnida</taxon>
        <taxon>Araneae</taxon>
        <taxon>Araneomorphae</taxon>
        <taxon>Entelegynae</taxon>
        <taxon>Araneoidea</taxon>
        <taxon>Araneidae</taxon>
        <taxon>Caerostris</taxon>
    </lineage>
</organism>
<dbReference type="GO" id="GO:0005634">
    <property type="term" value="C:nucleus"/>
    <property type="evidence" value="ECO:0007669"/>
    <property type="project" value="TreeGrafter"/>
</dbReference>
<dbReference type="InterPro" id="IPR057476">
    <property type="entry name" value="Cux_N"/>
</dbReference>
<feature type="region of interest" description="Disordered" evidence="2">
    <location>
        <begin position="70"/>
        <end position="115"/>
    </location>
</feature>
<feature type="compositionally biased region" description="Basic and acidic residues" evidence="2">
    <location>
        <begin position="70"/>
        <end position="90"/>
    </location>
</feature>